<dbReference type="FunFam" id="2.30.38.10:FF:000001">
    <property type="entry name" value="Non-ribosomal peptide synthetase PvdI"/>
    <property type="match status" value="1"/>
</dbReference>
<keyword evidence="4" id="KW-0597">Phosphoprotein</keyword>
<keyword evidence="9" id="KW-1185">Reference proteome</keyword>
<dbReference type="Gene3D" id="2.30.38.10">
    <property type="entry name" value="Luciferase, Domain 3"/>
    <property type="match status" value="3"/>
</dbReference>
<dbReference type="Pfam" id="PF00550">
    <property type="entry name" value="PP-binding"/>
    <property type="match status" value="3"/>
</dbReference>
<dbReference type="GO" id="GO:0017000">
    <property type="term" value="P:antibiotic biosynthetic process"/>
    <property type="evidence" value="ECO:0007669"/>
    <property type="project" value="UniProtKB-KW"/>
</dbReference>
<dbReference type="InterPro" id="IPR045851">
    <property type="entry name" value="AMP-bd_C_sf"/>
</dbReference>
<dbReference type="InterPro" id="IPR023213">
    <property type="entry name" value="CAT-like_dom_sf"/>
</dbReference>
<dbReference type="Pfam" id="PF13193">
    <property type="entry name" value="AMP-binding_C"/>
    <property type="match status" value="3"/>
</dbReference>
<feature type="domain" description="Carrier" evidence="7">
    <location>
        <begin position="3976"/>
        <end position="4050"/>
    </location>
</feature>
<dbReference type="Pfam" id="PF00668">
    <property type="entry name" value="Condensation"/>
    <property type="match status" value="6"/>
</dbReference>
<feature type="domain" description="Carrier" evidence="7">
    <location>
        <begin position="2891"/>
        <end position="2966"/>
    </location>
</feature>
<evidence type="ECO:0000256" key="2">
    <source>
        <dbReference type="ARBA" id="ARBA00006432"/>
    </source>
</evidence>
<dbReference type="PROSITE" id="PS50075">
    <property type="entry name" value="CARRIER"/>
    <property type="match status" value="3"/>
</dbReference>
<dbReference type="InterPro" id="IPR009081">
    <property type="entry name" value="PP-bd_ACP"/>
</dbReference>
<keyword evidence="3" id="KW-0596">Phosphopantetheine</keyword>
<name>A0A7G1KTV3_9NOCA</name>
<protein>
    <recommendedName>
        <fullName evidence="7">Carrier domain-containing protein</fullName>
    </recommendedName>
</protein>
<dbReference type="PROSITE" id="PS00012">
    <property type="entry name" value="PHOSPHOPANTETHEINE"/>
    <property type="match status" value="3"/>
</dbReference>
<dbReference type="Gene3D" id="3.40.50.12780">
    <property type="entry name" value="N-terminal domain of ligase-like"/>
    <property type="match status" value="1"/>
</dbReference>
<evidence type="ECO:0000256" key="5">
    <source>
        <dbReference type="ARBA" id="ARBA00022737"/>
    </source>
</evidence>
<dbReference type="InterPro" id="IPR020806">
    <property type="entry name" value="PKS_PP-bd"/>
</dbReference>
<dbReference type="InterPro" id="IPR042099">
    <property type="entry name" value="ANL_N_sf"/>
</dbReference>
<dbReference type="InterPro" id="IPR000873">
    <property type="entry name" value="AMP-dep_synth/lig_dom"/>
</dbReference>
<dbReference type="NCBIfam" id="TIGR01720">
    <property type="entry name" value="NRPS-para261"/>
    <property type="match status" value="2"/>
</dbReference>
<dbReference type="CDD" id="cd19543">
    <property type="entry name" value="DCL_NRPS"/>
    <property type="match status" value="3"/>
</dbReference>
<keyword evidence="6" id="KW-0045">Antibiotic biosynthesis</keyword>
<evidence type="ECO:0000256" key="4">
    <source>
        <dbReference type="ARBA" id="ARBA00022553"/>
    </source>
</evidence>
<dbReference type="InterPro" id="IPR036736">
    <property type="entry name" value="ACP-like_sf"/>
</dbReference>
<dbReference type="EMBL" id="AP023396">
    <property type="protein sequence ID" value="BCK58637.1"/>
    <property type="molecule type" value="Genomic_DNA"/>
</dbReference>
<dbReference type="InterPro" id="IPR010060">
    <property type="entry name" value="NRPS_synth"/>
</dbReference>
<dbReference type="InterPro" id="IPR025110">
    <property type="entry name" value="AMP-bd_C"/>
</dbReference>
<organism evidence="8 9">
    <name type="scientific">Nocardia wallacei</name>
    <dbReference type="NCBI Taxonomy" id="480035"/>
    <lineage>
        <taxon>Bacteria</taxon>
        <taxon>Bacillati</taxon>
        <taxon>Actinomycetota</taxon>
        <taxon>Actinomycetes</taxon>
        <taxon>Mycobacteriales</taxon>
        <taxon>Nocardiaceae</taxon>
        <taxon>Nocardia</taxon>
    </lineage>
</organism>
<dbReference type="SUPFAM" id="SSF52777">
    <property type="entry name" value="CoA-dependent acyltransferases"/>
    <property type="match status" value="12"/>
</dbReference>
<evidence type="ECO:0000313" key="9">
    <source>
        <dbReference type="Proteomes" id="UP000516173"/>
    </source>
</evidence>
<dbReference type="Gene3D" id="3.30.300.30">
    <property type="match status" value="3"/>
</dbReference>
<dbReference type="SMART" id="SM00823">
    <property type="entry name" value="PKS_PP"/>
    <property type="match status" value="3"/>
</dbReference>
<dbReference type="GO" id="GO:0031177">
    <property type="term" value="F:phosphopantetheine binding"/>
    <property type="evidence" value="ECO:0007669"/>
    <property type="project" value="InterPro"/>
</dbReference>
<dbReference type="GO" id="GO:0043041">
    <property type="term" value="P:amino acid activation for nonribosomal peptide biosynthetic process"/>
    <property type="evidence" value="ECO:0007669"/>
    <property type="project" value="TreeGrafter"/>
</dbReference>
<dbReference type="NCBIfam" id="TIGR01733">
    <property type="entry name" value="AA-adenyl-dom"/>
    <property type="match status" value="3"/>
</dbReference>
<dbReference type="UniPathway" id="UPA00011"/>
<dbReference type="FunFam" id="1.10.1200.10:FF:000005">
    <property type="entry name" value="Nonribosomal peptide synthetase 1"/>
    <property type="match status" value="3"/>
</dbReference>
<gene>
    <name evidence="8" type="ORF">NWFMUON74_64090</name>
</gene>
<feature type="domain" description="Carrier" evidence="7">
    <location>
        <begin position="1326"/>
        <end position="1400"/>
    </location>
</feature>
<dbReference type="FunFam" id="3.30.300.30:FF:000010">
    <property type="entry name" value="Enterobactin synthetase component F"/>
    <property type="match status" value="1"/>
</dbReference>
<dbReference type="FunFam" id="3.40.50.980:FF:000001">
    <property type="entry name" value="Non-ribosomal peptide synthetase"/>
    <property type="match status" value="3"/>
</dbReference>
<dbReference type="Gene3D" id="3.30.559.10">
    <property type="entry name" value="Chloramphenicol acetyltransferase-like domain"/>
    <property type="match status" value="6"/>
</dbReference>
<dbReference type="PANTHER" id="PTHR45527">
    <property type="entry name" value="NONRIBOSOMAL PEPTIDE SYNTHETASE"/>
    <property type="match status" value="1"/>
</dbReference>
<dbReference type="Gene3D" id="3.40.50.980">
    <property type="match status" value="6"/>
</dbReference>
<evidence type="ECO:0000259" key="7">
    <source>
        <dbReference type="PROSITE" id="PS50075"/>
    </source>
</evidence>
<dbReference type="Proteomes" id="UP000516173">
    <property type="component" value="Chromosome"/>
</dbReference>
<dbReference type="NCBIfam" id="NF003417">
    <property type="entry name" value="PRK04813.1"/>
    <property type="match status" value="4"/>
</dbReference>
<dbReference type="InterPro" id="IPR006162">
    <property type="entry name" value="Ppantetheine_attach_site"/>
</dbReference>
<dbReference type="GO" id="GO:0008610">
    <property type="term" value="P:lipid biosynthetic process"/>
    <property type="evidence" value="ECO:0007669"/>
    <property type="project" value="UniProtKB-ARBA"/>
</dbReference>
<keyword evidence="5" id="KW-0677">Repeat</keyword>
<evidence type="ECO:0000313" key="8">
    <source>
        <dbReference type="EMBL" id="BCK58637.1"/>
    </source>
</evidence>
<dbReference type="KEGG" id="nwl:NWFMUON74_64090"/>
<dbReference type="PROSITE" id="PS00455">
    <property type="entry name" value="AMP_BINDING"/>
    <property type="match status" value="3"/>
</dbReference>
<dbReference type="CDD" id="cd17646">
    <property type="entry name" value="A_NRPS_AB3403-like"/>
    <property type="match status" value="3"/>
</dbReference>
<dbReference type="Gene3D" id="1.10.1200.10">
    <property type="entry name" value="ACP-like"/>
    <property type="match status" value="3"/>
</dbReference>
<evidence type="ECO:0000256" key="6">
    <source>
        <dbReference type="ARBA" id="ARBA00023194"/>
    </source>
</evidence>
<evidence type="ECO:0000256" key="1">
    <source>
        <dbReference type="ARBA" id="ARBA00001957"/>
    </source>
</evidence>
<dbReference type="Gene3D" id="3.30.559.30">
    <property type="entry name" value="Nonribosomal peptide synthetase, condensation domain"/>
    <property type="match status" value="6"/>
</dbReference>
<accession>A0A7G1KTV3</accession>
<dbReference type="Pfam" id="PF00501">
    <property type="entry name" value="AMP-binding"/>
    <property type="match status" value="4"/>
</dbReference>
<dbReference type="InterPro" id="IPR010071">
    <property type="entry name" value="AA_adenyl_dom"/>
</dbReference>
<dbReference type="GO" id="GO:0044550">
    <property type="term" value="P:secondary metabolite biosynthetic process"/>
    <property type="evidence" value="ECO:0007669"/>
    <property type="project" value="UniProtKB-ARBA"/>
</dbReference>
<proteinExistence type="inferred from homology"/>
<comment type="similarity">
    <text evidence="2">Belongs to the ATP-dependent AMP-binding enzyme family.</text>
</comment>
<dbReference type="SUPFAM" id="SSF47336">
    <property type="entry name" value="ACP-like"/>
    <property type="match status" value="3"/>
</dbReference>
<dbReference type="SUPFAM" id="SSF56801">
    <property type="entry name" value="Acetyl-CoA synthetase-like"/>
    <property type="match status" value="4"/>
</dbReference>
<sequence>MLLIAGHHFVVDGVSWRILIPDFAMAWSQLVANQPVTLPANGTSMRRWAHALVEEAGAPDRVAELPFWQEVSATPDPLLGSRAFDPAIDTNATVERVQVTLPADVTDAVLTAIPGLYHGGVNDGLLSALAMAIAKLRGEPTGSAALIRLEGHGREETVVPGADLSRTVGWFTSVYPVRLDLAGADLTDAFEGGKSVGRIVKSVKEQLLAVPDKGLGYGLLRYLNQETGAELNTVGQVSFNYLGRVSAGDVPEGMAELGWVPVADLGELDALMDADMPANATIDINAIVTDGDNGPQLGATFAYPTGLLDEARVREFADLWIAALTALATHAQRPDAGGHTPSDLPLVRATQSDVEGWERQYPRLVEVWPLSTLQSGLLFHAMLTQATFDVYTIQAVVSLGGTLDTGRLRVAAQAVLERYPNLRTAFVADVEGNSVQVVLDHVDVPWHEVDLTGLPADERDAELRRLVAQDRAQHFDLSAPPLLRFTVYRTAGTAWQLVITTHHILLDGWSMPLLMRDLLVLYAVRGDTSALPRPASYRTYLGWLAARDKQESLDTWQRALAGVDEPTQLAPQTTLEETYEIGKRVVEIDADRTERVKRLCAELGITVNTLVQAAWGVLVGRMTGRDDVVFGATVSGRPPELPGIESMVGLFINTLPVRVLVDSRATVAELLTRLQGEQADLLDHHYVGLTDIQRVAGIGAQFDSLLVFESYPVDKDAIAATSSIDGMSVTDAGINDDTHYPITVMVTAESTIVLTLKHLLSRITPDEVGAIADRLQRIVDEFVADPKGRVADIDVFGNAERDRILVEWNDTRHEVAPELLLDGYRRTAAAHPDRVAVVYEGTELTYREFDERVNRLARHLIAQGVGAESLVALGIRRSLDLVVGMYAVLTAGGAYVPLDPDHPAERIAYVLETAQPVCVLSRTVDEVPVPEGITVLDVDTLDLSEIDSAPVRSDELLRPVLADNPAYVIFTSGSTGRPKGVTVSHAAIQNQISWMLDEYGLGIDDVYLEKTATVFDVSLWGYFMPLRVGAKLVVATPDGHRDPAYLAETIAAQGVTFTDFVPSLLAVFAAELTPGSVPTLRTVFAAGEALPPETVAALRASSDAAVHNVYGPTEAAVTVTHWPVSGAERRTVPIGLPQWNTRLYVLDSLLRPVPEGVAGELYLAGVQLARGYAARPDLTADRFVANPFGTGERMYRTGDLVVWREIDGRGALEYVGRTDFQVKVRGYRIELGEIDNALTSHPDIDYAVTLGRKTEAGTDILVSYVHAAADRAVDVAEVTTYLSGRLPEYMVPTAIMVLDKIPVTAVGKLDRAALPDPQLASREFRAPTSEIEATIAEVVAEVLSLERVGVDDSFFALGGDSILSIQLVSRAKARGVVFSPRDVFERRTVAGLAEVATTGADAERRRLAELPGGGVGDIPVLPFMASVLAKSNADSYQRFSQSMTLRLPVGIDRATLVATIGAVFDHHDVLRTRLRGDAENGWAFEALEPGAIDVDALVHRVDLPGDISDAELSRVANAEYDAALGRLDPANAAMVQFVWFAFGAANSESATAAEDSTGPADRPGVLLIAAHHFVVDGVSWRILIPDFAVAWSQLAAGQQVSLPANGTSMRRWAHALVEQATERTTELPFWQEVSATPDPLLGSRAFDPAVDTNATVESVRVSVPASVTDAVLTAIPGLYHGGVNDGLLSALAMAVTRWRETRDSRTSAVLVRLEGHGREEEAVPGADLSRTVGWFTSVYPVRLDLGNANLTDAFAGGDALGRIVKSVKEQVLSVPGKGLGYGLLRHLNPETAALLGDTGQISFNYLGRVSVADVPAQFAELGWVPVDDLGELSAVMDADMPANAVLDINAIVTDGDEGPQLGASFAFPAGLLTREQVQEFADLWVAALTALAEHATRPEAGGRTPSDLPLVRTTQTDIEVWERQYPALTDVWPLSALQSGLLFHAMMSASTVDVYTQQAVVEFEGTLDVERLRVAAQAMLERYPNLRAIFVADSHGEPVQIVLDRVEVPWEIVDLTELPTEHRAEQLAQRLETDRLTHFDMTTPPLLRFTVYRTGETAWHLSITAHHVLFDGWSMPLLMRDLLVLYAVRGDAASLPRVPSYRNFLAWLAGRDRDASLRAWQHALAGVDEPTQLAPQPKPDETYALGKQVVHLDAEYTRRVAQFCADLGITVNTLIQAAWGVLVGRITGREDVVFGATVSGRPAELPGIESMVGLFINTLPVRVRVDDRATVGELLVRLQGEQADLLEHHYVGLTDIMRVAGIGAQFDSLLVFESYPVDKDAITAAAAIDGVSVAGAGISGGTHYPLTLLVKAEQTIEIVLEHLLSRFSTAEAETLSTRLLRIVDELLAGANRRVRDIEVLDAAERDRILLEWNDVREDVAPELLLDGYRRAVAEYPDRVAVSYEGEELTYREFDERVNILARRLIYQGVEAETLVGLAIRRSLDLVVGMYAIITAGGAYVPLDPDHPAERIAHVLETAQPVCVLTRTADQVPVPEGVEVLNLDTVDVDGFDGTPLEPDELMRPVLPENPAYVLFTSGSTGRPKGVAVSHAAINNQITVMLSAYPMGPQDVYLQKTPTTFDVSLWGYFMTLRAGAKLVVATPDGHRDPLYLAETIAAQGVTFTDFVPSMLTVLATHTAAGALPTLRTVFAAGEALPPETVTAVHAISDAAVHNLYGPTEAAITVAHWTATGTESPSVPIGYPEANSQLYVLDSRLRPVPAGVVGELYLAGEQLARGYLRRPDLTADRFVANPFGAGTGTRMYRTGDLVVWREIDGRGALEYLGRADFQVKFRGQRIELGEIESVLLAQPSVSQAAALVVSSELGDQLVVYAVPAPGARLDQGRLLEAAMRQLPAYMVPSQIIELAEFPLNPSGKLDRKALPKPTFTQREFRAPSTPIEEIVAGVFAEVLGIERIGADDDFFALGGNSLIATQVIARVGAAVGSRVPVRALFERSTVTGFAAAIESQTREAGAPALGSIERPERIPLSLAQQRMWFLNRFDQQSAAYNVPMAVRLTGDLDLPALRAAVGDVVARHEVLRTVYPEHDSGPVQVILPVAQAIPEVEFRTVAPADIEAAVLEVVSSSFDVTTEVPLRVAVFEVETGNEDAAREYVLAMTVHHISGDGSSMAPLTRDIMTAYAARAAGEAPSWAPLAVQYADYALWQRALLGSEDDPESLAAKQLGYWKAALADLPDRLDLPTDRPRPAVQSFTGAKVAIDIDAELHRALSELARSESATLFMVVHTAFAVLLARLSGTDDIAIGTPMAGRGERELDDLIGMFVNTLVFRTRVDAGAPFAELLAHQRESDLQAFAHADVPFERLVEVLNPVRSTAHHPLFQVGLSFQNLGRTSLELPGLSLSGVDFDTQLSQFDLHLIVSDSYDEAGAPAGIGGVLTYATDLFDAATVEDFAERFVRMLRQIVAVPATPVGDLELLRGSERATLVTEWNATEHEVDRSLTLAGLLDRTVAGTPDAVALVGPDGAAVTYAELSERVNRLARHLVSLGVGAESRVALALRRSVDLVVAMYAVSVAGGAYVPVDPDQPAERVGYILGTADPVCVLTNADSGFDAGAVAVAHPVGTGAGTVPSVVRIDELDLSEVSGEPIADADRVVPLRASNTAYVIFTSGSTGRPKGVAVPHAAIVNQLLWETAEFGLGADDAVLLKTAATFDLSVWEFWTAAVCGGRLVIATADGHQDPEYLNDLMRREAVTTLHVVPSMLDALLTESDGALTDSLRRVLAIGEALPGATAQRFRRGNTAGLFNLYGPTEAAVSITSHEVGDADQVSVSIGAPEWNSRVYVLDARLRPVPVGVPGELYLAGAQLAHGYFGRPDLTADRFVASPFGTGERMYRTGDLVAWNADGELDYRGRTDFQVKIRGFRIELGEIEAALLALPEVAQTAVLAKSDARLGDRLVAYLVPTAADTSSGVIDLDRVKSELAAALPSYMVPSAFVVLDALPLNANGKLDRKALPEPEFETTAYRAPSTPTEQILAEVFADVLGRTEIGVDDDFFAVGGNSILSIQLVSRAKARGVRFGAREVFEQRTIAGLAAIARLGDADDLELPTGPLVQVDPADAETWERTYPGMTEVWPLSPLQSGLLFHALMTQSTVDVYSQQAAIDFTGDLDVERLRTAAQGMVDRYANLRVAFTTDRDGQPVQIVLDRVDVPWRTVDLVDGDDDELERQLMSERAAPFDMASAPLLRLALFRTAADHWRLAITAHHILFDGWSMPLLMRDLLVLYAVHGDATVLPPPGSYRDFLAWLSTRDREASLRAWADALSGVDEPTQLAPQPRSVENYEIAKLTATIDAEQTQQLTKFCADLGITVNTLVQAAWGVLVGRLTGRDDVVFGATVSGRPPELPGIESMVGLFINTLPVRVRAEGRRSVAELLTGLQRDQAALLDHHYVGLTDIQRVAGAAAGFDSLIVFESYPVDKEAIAAASSIDGVAVTGVGFEGGTHYPLTLMVTEEATIGLSLEYLTNRFTADEVQTLANRLRWVLAALARDPQAPVGDIDIVDPAERARLLAESGVGATESAQPARVGARTVAKILGEVVEEDPQAPALLSDGAETPYHVVDTRSSQLARVLINRGVGPGDIVAVTLPRSVDAVVAVWAVQKAGAAALFAEGLSFGEIVSAGAGFGITLEPAASSVRWLVPSDPKVRAELSAAPTHPVSYADRVRPLHEDHPAFVYRRTDGTWTTLTQDQALDRADTLREENDLDYESTTFTTAPGGPAALAEFLAWSTTGALSVLPTGDVESDLGEGEVTHWFVVPGESTDSADEEVRIVSAE</sequence>
<evidence type="ECO:0000256" key="3">
    <source>
        <dbReference type="ARBA" id="ARBA00022450"/>
    </source>
</evidence>
<dbReference type="GO" id="GO:0003824">
    <property type="term" value="F:catalytic activity"/>
    <property type="evidence" value="ECO:0007669"/>
    <property type="project" value="InterPro"/>
</dbReference>
<dbReference type="FunFam" id="3.40.50.12780:FF:000012">
    <property type="entry name" value="Non-ribosomal peptide synthetase"/>
    <property type="match status" value="3"/>
</dbReference>
<reference evidence="8 9" key="1">
    <citation type="submission" date="2020-08" db="EMBL/GenBank/DDBJ databases">
        <title>Genome Sequencing of Nocardia wallacei strain FMUON74 and assembly.</title>
        <authorList>
            <person name="Toyokawa M."/>
            <person name="Uesaka K."/>
        </authorList>
    </citation>
    <scope>NUCLEOTIDE SEQUENCE [LARGE SCALE GENOMIC DNA]</scope>
    <source>
        <strain evidence="8 9">FMUON74</strain>
    </source>
</reference>
<dbReference type="InterPro" id="IPR001242">
    <property type="entry name" value="Condensation_dom"/>
</dbReference>
<dbReference type="InterPro" id="IPR020845">
    <property type="entry name" value="AMP-binding_CS"/>
</dbReference>
<comment type="cofactor">
    <cofactor evidence="1">
        <name>pantetheine 4'-phosphate</name>
        <dbReference type="ChEBI" id="CHEBI:47942"/>
    </cofactor>
</comment>
<dbReference type="PANTHER" id="PTHR45527:SF1">
    <property type="entry name" value="FATTY ACID SYNTHASE"/>
    <property type="match status" value="1"/>
</dbReference>
<dbReference type="GO" id="GO:0005737">
    <property type="term" value="C:cytoplasm"/>
    <property type="evidence" value="ECO:0007669"/>
    <property type="project" value="TreeGrafter"/>
</dbReference>
<dbReference type="CDD" id="cd19540">
    <property type="entry name" value="LCL_NRPS-like"/>
    <property type="match status" value="1"/>
</dbReference>